<dbReference type="RefSeq" id="WP_203220654.1">
    <property type="nucleotide sequence ID" value="NZ_JAETXL010000002.1"/>
</dbReference>
<name>A0ABS1UHH1_9ACTN</name>
<feature type="compositionally biased region" description="Basic and acidic residues" evidence="1">
    <location>
        <begin position="1"/>
        <end position="11"/>
    </location>
</feature>
<sequence>MSERTRADHRGAAVSERTPVRGLGMAESGLPGPVVPQRHPTRRPRPGRHDRSGG</sequence>
<keyword evidence="3" id="KW-1185">Reference proteome</keyword>
<reference evidence="2 3" key="1">
    <citation type="submission" date="2021-01" db="EMBL/GenBank/DDBJ databases">
        <title>Genome sequencing of Micromonospora fiedleri MG-37.</title>
        <authorList>
            <person name="Moreland P.E.J."/>
            <person name="Stach J.E.M."/>
        </authorList>
    </citation>
    <scope>NUCLEOTIDE SEQUENCE [LARGE SCALE GENOMIC DNA]</scope>
    <source>
        <strain evidence="2 3">MG-37</strain>
    </source>
</reference>
<gene>
    <name evidence="2" type="ORF">JMF97_06400</name>
</gene>
<proteinExistence type="predicted"/>
<dbReference type="Proteomes" id="UP000661193">
    <property type="component" value="Unassembled WGS sequence"/>
</dbReference>
<dbReference type="EMBL" id="JAETXL010000002">
    <property type="protein sequence ID" value="MBL6275788.1"/>
    <property type="molecule type" value="Genomic_DNA"/>
</dbReference>
<evidence type="ECO:0000313" key="3">
    <source>
        <dbReference type="Proteomes" id="UP000661193"/>
    </source>
</evidence>
<protein>
    <submittedName>
        <fullName evidence="2">Uncharacterized protein</fullName>
    </submittedName>
</protein>
<evidence type="ECO:0000256" key="1">
    <source>
        <dbReference type="SAM" id="MobiDB-lite"/>
    </source>
</evidence>
<accession>A0ABS1UHH1</accession>
<comment type="caution">
    <text evidence="2">The sequence shown here is derived from an EMBL/GenBank/DDBJ whole genome shotgun (WGS) entry which is preliminary data.</text>
</comment>
<organism evidence="2 3">
    <name type="scientific">Micromonospora fiedleri</name>
    <dbReference type="NCBI Taxonomy" id="1157498"/>
    <lineage>
        <taxon>Bacteria</taxon>
        <taxon>Bacillati</taxon>
        <taxon>Actinomycetota</taxon>
        <taxon>Actinomycetes</taxon>
        <taxon>Micromonosporales</taxon>
        <taxon>Micromonosporaceae</taxon>
        <taxon>Micromonospora</taxon>
    </lineage>
</organism>
<evidence type="ECO:0000313" key="2">
    <source>
        <dbReference type="EMBL" id="MBL6275788.1"/>
    </source>
</evidence>
<feature type="region of interest" description="Disordered" evidence="1">
    <location>
        <begin position="1"/>
        <end position="54"/>
    </location>
</feature>